<dbReference type="OrthoDB" id="7863787at2"/>
<dbReference type="RefSeq" id="WP_092891485.1">
    <property type="nucleotide sequence ID" value="NZ_FNOM01000010.1"/>
</dbReference>
<sequence length="201" mass="21167">MQHPCEEFANAALAALRAHQGAGPLESNARIGHGVHVSWDTEQGGATLAYESPPGQLVALKVAVTGTPRWLTLNLDLGHGHFAAGDTFGIVAELEGELEGGAEDRLAMFIRSFDGTTPRDTPLTEELPLSPARRIVTLLHTVGQGEAMADGKAGATGAYHMLGITLPRCALRLRLHDLSIFVLPASRGLRAHPMTLGNSAG</sequence>
<accession>A0A1H3CQ28</accession>
<dbReference type="EMBL" id="FNOM01000010">
    <property type="protein sequence ID" value="SDX56215.1"/>
    <property type="molecule type" value="Genomic_DNA"/>
</dbReference>
<dbReference type="Proteomes" id="UP000198539">
    <property type="component" value="Unassembled WGS sequence"/>
</dbReference>
<evidence type="ECO:0000313" key="1">
    <source>
        <dbReference type="EMBL" id="SDX56215.1"/>
    </source>
</evidence>
<keyword evidence="2" id="KW-1185">Reference proteome</keyword>
<gene>
    <name evidence="1" type="ORF">SAMN04488238_11015</name>
</gene>
<reference evidence="1 2" key="1">
    <citation type="submission" date="2016-10" db="EMBL/GenBank/DDBJ databases">
        <authorList>
            <person name="de Groot N.N."/>
        </authorList>
    </citation>
    <scope>NUCLEOTIDE SEQUENCE [LARGE SCALE GENOMIC DNA]</scope>
    <source>
        <strain evidence="1 2">CGMCC 1.8894</strain>
    </source>
</reference>
<dbReference type="AlphaFoldDB" id="A0A1H3CQ28"/>
<protein>
    <submittedName>
        <fullName evidence="1">Uncharacterized protein</fullName>
    </submittedName>
</protein>
<proteinExistence type="predicted"/>
<organism evidence="1 2">
    <name type="scientific">Roseicitreum antarcticum</name>
    <dbReference type="NCBI Taxonomy" id="564137"/>
    <lineage>
        <taxon>Bacteria</taxon>
        <taxon>Pseudomonadati</taxon>
        <taxon>Pseudomonadota</taxon>
        <taxon>Alphaproteobacteria</taxon>
        <taxon>Rhodobacterales</taxon>
        <taxon>Paracoccaceae</taxon>
        <taxon>Roseicitreum</taxon>
    </lineage>
</organism>
<name>A0A1H3CQ28_9RHOB</name>
<evidence type="ECO:0000313" key="2">
    <source>
        <dbReference type="Proteomes" id="UP000198539"/>
    </source>
</evidence>